<gene>
    <name evidence="2" type="ORF">IZO911_LOCUS3232</name>
    <name evidence="3" type="ORF">KXQ929_LOCUS27167</name>
</gene>
<evidence type="ECO:0000256" key="1">
    <source>
        <dbReference type="SAM" id="Phobius"/>
    </source>
</evidence>
<accession>A0A813NA54</accession>
<evidence type="ECO:0000313" key="3">
    <source>
        <dbReference type="EMBL" id="CAF3977932.1"/>
    </source>
</evidence>
<evidence type="ECO:0000313" key="2">
    <source>
        <dbReference type="EMBL" id="CAF0736153.1"/>
    </source>
</evidence>
<comment type="caution">
    <text evidence="2">The sequence shown here is derived from an EMBL/GenBank/DDBJ whole genome shotgun (WGS) entry which is preliminary data.</text>
</comment>
<dbReference type="EMBL" id="CAJOBB010002541">
    <property type="protein sequence ID" value="CAF3977932.1"/>
    <property type="molecule type" value="Genomic_DNA"/>
</dbReference>
<dbReference type="AlphaFoldDB" id="A0A813NA54"/>
<reference evidence="2" key="1">
    <citation type="submission" date="2021-02" db="EMBL/GenBank/DDBJ databases">
        <authorList>
            <person name="Nowell W R."/>
        </authorList>
    </citation>
    <scope>NUCLEOTIDE SEQUENCE</scope>
</reference>
<proteinExistence type="predicted"/>
<keyword evidence="1" id="KW-0812">Transmembrane</keyword>
<organism evidence="2 4">
    <name type="scientific">Adineta steineri</name>
    <dbReference type="NCBI Taxonomy" id="433720"/>
    <lineage>
        <taxon>Eukaryota</taxon>
        <taxon>Metazoa</taxon>
        <taxon>Spiralia</taxon>
        <taxon>Gnathifera</taxon>
        <taxon>Rotifera</taxon>
        <taxon>Eurotatoria</taxon>
        <taxon>Bdelloidea</taxon>
        <taxon>Adinetida</taxon>
        <taxon>Adinetidae</taxon>
        <taxon>Adineta</taxon>
    </lineage>
</organism>
<dbReference type="Proteomes" id="UP000663860">
    <property type="component" value="Unassembled WGS sequence"/>
</dbReference>
<feature type="transmembrane region" description="Helical" evidence="1">
    <location>
        <begin position="78"/>
        <end position="103"/>
    </location>
</feature>
<dbReference type="Proteomes" id="UP000663868">
    <property type="component" value="Unassembled WGS sequence"/>
</dbReference>
<dbReference type="EMBL" id="CAJNOE010000016">
    <property type="protein sequence ID" value="CAF0736153.1"/>
    <property type="molecule type" value="Genomic_DNA"/>
</dbReference>
<keyword evidence="1" id="KW-0472">Membrane</keyword>
<evidence type="ECO:0000313" key="4">
    <source>
        <dbReference type="Proteomes" id="UP000663860"/>
    </source>
</evidence>
<sequence length="119" mass="13429">MLAHFTQMQHELGTENMVIMNNHDTRTTKRLAQFNDSQLQRCRTILLAILGICLGFCLISTFIRIVNCTTNSETNTELVDVIAFIVLIASIASVAFYGYGLFVSYRYSDKGLRVVCNLI</sequence>
<feature type="transmembrane region" description="Helical" evidence="1">
    <location>
        <begin position="45"/>
        <end position="66"/>
    </location>
</feature>
<protein>
    <submittedName>
        <fullName evidence="2">Uncharacterized protein</fullName>
    </submittedName>
</protein>
<keyword evidence="1" id="KW-1133">Transmembrane helix</keyword>
<name>A0A813NA54_9BILA</name>